<dbReference type="Gene3D" id="1.10.1530.10">
    <property type="match status" value="1"/>
</dbReference>
<evidence type="ECO:0000256" key="2">
    <source>
        <dbReference type="ARBA" id="ARBA00023002"/>
    </source>
</evidence>
<comment type="caution">
    <text evidence="3">The sequence shown here is derived from an EMBL/GenBank/DDBJ whole genome shotgun (WGS) entry which is preliminary data.</text>
</comment>
<dbReference type="RefSeq" id="WP_379594339.1">
    <property type="nucleotide sequence ID" value="NZ_JBHRTN010000004.1"/>
</dbReference>
<dbReference type="SUPFAM" id="SSF89733">
    <property type="entry name" value="L-sulfolactate dehydrogenase-like"/>
    <property type="match status" value="1"/>
</dbReference>
<evidence type="ECO:0000256" key="1">
    <source>
        <dbReference type="ARBA" id="ARBA00006056"/>
    </source>
</evidence>
<gene>
    <name evidence="3" type="ORF">ACFOD4_03475</name>
</gene>
<evidence type="ECO:0000313" key="3">
    <source>
        <dbReference type="EMBL" id="MFC3124109.1"/>
    </source>
</evidence>
<sequence length="352" mass="36121">MSAPRYDAAALVGAASAMFQAAGIEASKASVVADVLVESDLMGHVTHGLGLMPKYMDEIVGGRMLGQGEPEVIADRGAAITWDGRSLPGQWLVMKALDLAAERVKTHGTVSIAIGRSQHIGCLAVYPARAAARGLICLLYSSAPGTTSVAPFGAKQGVYSPNPFAAGFPTGETPVVTDISASITTNNMSLRLIGRGERFPAKWLLDAEGNPTDDPKAITQGGTILPAGGLDHGQKGYGWALVTEALTQGLPGYGRADGTATGMGAGVFLQVIDPEAFAGLAAFERQTGYTAAACRAAAPRPGLPPVRLPGQKGLKAREQALAEGVELAPGIIEAMQPIAAKYNVTLPAPLGA</sequence>
<dbReference type="Proteomes" id="UP001595593">
    <property type="component" value="Unassembled WGS sequence"/>
</dbReference>
<dbReference type="EMBL" id="JBHRTN010000004">
    <property type="protein sequence ID" value="MFC3124109.1"/>
    <property type="molecule type" value="Genomic_DNA"/>
</dbReference>
<dbReference type="InterPro" id="IPR043143">
    <property type="entry name" value="Mal/L-sulf/L-lact_DH-like_NADP"/>
</dbReference>
<protein>
    <submittedName>
        <fullName evidence="3">Ldh family oxidoreductase</fullName>
    </submittedName>
</protein>
<comment type="similarity">
    <text evidence="1">Belongs to the LDH2/MDH2 oxidoreductase family.</text>
</comment>
<organism evidence="3 4">
    <name type="scientific">Teichococcus globiformis</name>
    <dbReference type="NCBI Taxonomy" id="2307229"/>
    <lineage>
        <taxon>Bacteria</taxon>
        <taxon>Pseudomonadati</taxon>
        <taxon>Pseudomonadota</taxon>
        <taxon>Alphaproteobacteria</taxon>
        <taxon>Acetobacterales</taxon>
        <taxon>Roseomonadaceae</taxon>
        <taxon>Roseomonas</taxon>
    </lineage>
</organism>
<dbReference type="Gene3D" id="3.30.1370.60">
    <property type="entry name" value="Hypothetical oxidoreductase yiak, domain 2"/>
    <property type="match status" value="1"/>
</dbReference>
<dbReference type="InterPro" id="IPR043144">
    <property type="entry name" value="Mal/L-sulf/L-lact_DH-like_ah"/>
</dbReference>
<dbReference type="InterPro" id="IPR036111">
    <property type="entry name" value="Mal/L-sulfo/L-lacto_DH-like_sf"/>
</dbReference>
<dbReference type="PANTHER" id="PTHR11091">
    <property type="entry name" value="OXIDOREDUCTASE-RELATED"/>
    <property type="match status" value="1"/>
</dbReference>
<dbReference type="PANTHER" id="PTHR11091:SF0">
    <property type="entry name" value="MALATE DEHYDROGENASE"/>
    <property type="match status" value="1"/>
</dbReference>
<accession>A0ABV7FUR3</accession>
<evidence type="ECO:0000313" key="4">
    <source>
        <dbReference type="Proteomes" id="UP001595593"/>
    </source>
</evidence>
<name>A0ABV7FUR3_9PROT</name>
<dbReference type="Pfam" id="PF02615">
    <property type="entry name" value="Ldh_2"/>
    <property type="match status" value="1"/>
</dbReference>
<proteinExistence type="inferred from homology"/>
<keyword evidence="4" id="KW-1185">Reference proteome</keyword>
<keyword evidence="2" id="KW-0560">Oxidoreductase</keyword>
<reference evidence="4" key="1">
    <citation type="journal article" date="2019" name="Int. J. Syst. Evol. Microbiol.">
        <title>The Global Catalogue of Microorganisms (GCM) 10K type strain sequencing project: providing services to taxonomists for standard genome sequencing and annotation.</title>
        <authorList>
            <consortium name="The Broad Institute Genomics Platform"/>
            <consortium name="The Broad Institute Genome Sequencing Center for Infectious Disease"/>
            <person name="Wu L."/>
            <person name="Ma J."/>
        </authorList>
    </citation>
    <scope>NUCLEOTIDE SEQUENCE [LARGE SCALE GENOMIC DNA]</scope>
    <source>
        <strain evidence="4">KCTC 52094</strain>
    </source>
</reference>
<dbReference type="InterPro" id="IPR003767">
    <property type="entry name" value="Malate/L-lactate_DH-like"/>
</dbReference>